<evidence type="ECO:0000256" key="3">
    <source>
        <dbReference type="ARBA" id="ARBA00009789"/>
    </source>
</evidence>
<keyword evidence="6 7" id="KW-0414">Isoprene biosynthesis</keyword>
<comment type="similarity">
    <text evidence="3 7">Belongs to the IspD/TarI cytidylyltransferase family. IspD subfamily.</text>
</comment>
<comment type="function">
    <text evidence="7">Catalyzes the formation of 4-diphosphocytidyl-2-C-methyl-D-erythritol from CTP and 2-C-methyl-D-erythritol 4-phosphate (MEP).</text>
</comment>
<keyword evidence="5 7" id="KW-0548">Nucleotidyltransferase</keyword>
<gene>
    <name evidence="7" type="primary">ispD</name>
    <name evidence="8" type="ORF">H0A72_20905</name>
</gene>
<dbReference type="EMBL" id="JACCEM010000015">
    <property type="protein sequence ID" value="NYT51780.1"/>
    <property type="molecule type" value="Genomic_DNA"/>
</dbReference>
<dbReference type="AlphaFoldDB" id="A0A853GA42"/>
<proteinExistence type="inferred from homology"/>
<dbReference type="GO" id="GO:0050518">
    <property type="term" value="F:2-C-methyl-D-erythritol 4-phosphate cytidylyltransferase activity"/>
    <property type="evidence" value="ECO:0007669"/>
    <property type="project" value="UniProtKB-UniRule"/>
</dbReference>
<evidence type="ECO:0000256" key="5">
    <source>
        <dbReference type="ARBA" id="ARBA00022695"/>
    </source>
</evidence>
<comment type="caution">
    <text evidence="8">The sequence shown here is derived from an EMBL/GenBank/DDBJ whole genome shotgun (WGS) entry which is preliminary data.</text>
</comment>
<dbReference type="Gene3D" id="3.90.550.10">
    <property type="entry name" value="Spore Coat Polysaccharide Biosynthesis Protein SpsA, Chain A"/>
    <property type="match status" value="1"/>
</dbReference>
<evidence type="ECO:0000313" key="8">
    <source>
        <dbReference type="EMBL" id="NYT51780.1"/>
    </source>
</evidence>
<dbReference type="HAMAP" id="MF_00108">
    <property type="entry name" value="IspD"/>
    <property type="match status" value="1"/>
</dbReference>
<comment type="pathway">
    <text evidence="2 7">Isoprenoid biosynthesis; isopentenyl diphosphate biosynthesis via DXP pathway; isopentenyl diphosphate from 1-deoxy-D-xylulose 5-phosphate: step 2/6.</text>
</comment>
<dbReference type="InterPro" id="IPR029044">
    <property type="entry name" value="Nucleotide-diphossugar_trans"/>
</dbReference>
<feature type="site" description="Positions MEP for the nucleophilic attack" evidence="7">
    <location>
        <position position="227"/>
    </location>
</feature>
<name>A0A853GA42_9BURK</name>
<protein>
    <recommendedName>
        <fullName evidence="7">2-C-methyl-D-erythritol 4-phosphate cytidylyltransferase</fullName>
        <ecNumber evidence="7">2.7.7.60</ecNumber>
    </recommendedName>
    <alternativeName>
        <fullName evidence="7">4-diphosphocytidyl-2C-methyl-D-erythritol synthase</fullName>
    </alternativeName>
    <alternativeName>
        <fullName evidence="7">MEP cytidylyltransferase</fullName>
        <shortName evidence="7">MCT</shortName>
    </alternativeName>
</protein>
<sequence>MEKKLIAIVPAAGIGARAAGPGAPLPLPKQYRPLKGEPMLRRAVKALLGEPRIGQVRVAVAPGDAWVEAALSGLSRTVWSACGGPSRADTVRAAIEDAGLGPGDWVLVHDAARPGLPAEALARLIDQCLALDAGGLLALPVADTVKRAAAAGPQAASGGAAAPRVGESVPRDGLWLAQTPQMFPAGPLLDALRRAAAESAEITDEASALERLGVRPLLVPGSARNFKVTWPEDFDLMEKWL</sequence>
<dbReference type="InterPro" id="IPR001228">
    <property type="entry name" value="IspD"/>
</dbReference>
<dbReference type="PANTHER" id="PTHR32125">
    <property type="entry name" value="2-C-METHYL-D-ERYTHRITOL 4-PHOSPHATE CYTIDYLYLTRANSFERASE, CHLOROPLASTIC"/>
    <property type="match status" value="1"/>
</dbReference>
<evidence type="ECO:0000256" key="6">
    <source>
        <dbReference type="ARBA" id="ARBA00023229"/>
    </source>
</evidence>
<dbReference type="InterPro" id="IPR018294">
    <property type="entry name" value="ISPD_synthase_CS"/>
</dbReference>
<dbReference type="InterPro" id="IPR034683">
    <property type="entry name" value="IspD/TarI"/>
</dbReference>
<feature type="site" description="Transition state stabilizer" evidence="7">
    <location>
        <position position="29"/>
    </location>
</feature>
<keyword evidence="9" id="KW-1185">Reference proteome</keyword>
<evidence type="ECO:0000256" key="1">
    <source>
        <dbReference type="ARBA" id="ARBA00001282"/>
    </source>
</evidence>
<keyword evidence="4 7" id="KW-0808">Transferase</keyword>
<accession>A0A853GA42</accession>
<dbReference type="Proteomes" id="UP000559809">
    <property type="component" value="Unassembled WGS sequence"/>
</dbReference>
<evidence type="ECO:0000313" key="9">
    <source>
        <dbReference type="Proteomes" id="UP000559809"/>
    </source>
</evidence>
<dbReference type="RefSeq" id="WP_180158452.1">
    <property type="nucleotide sequence ID" value="NZ_JACCEM010000015.1"/>
</dbReference>
<evidence type="ECO:0000256" key="4">
    <source>
        <dbReference type="ARBA" id="ARBA00022679"/>
    </source>
</evidence>
<dbReference type="NCBIfam" id="TIGR00453">
    <property type="entry name" value="ispD"/>
    <property type="match status" value="1"/>
</dbReference>
<dbReference type="PANTHER" id="PTHR32125:SF4">
    <property type="entry name" value="2-C-METHYL-D-ERYTHRITOL 4-PHOSPHATE CYTIDYLYLTRANSFERASE, CHLOROPLASTIC"/>
    <property type="match status" value="1"/>
</dbReference>
<dbReference type="EC" id="2.7.7.60" evidence="7"/>
<comment type="catalytic activity">
    <reaction evidence="1 7">
        <text>2-C-methyl-D-erythritol 4-phosphate + CTP + H(+) = 4-CDP-2-C-methyl-D-erythritol + diphosphate</text>
        <dbReference type="Rhea" id="RHEA:13429"/>
        <dbReference type="ChEBI" id="CHEBI:15378"/>
        <dbReference type="ChEBI" id="CHEBI:33019"/>
        <dbReference type="ChEBI" id="CHEBI:37563"/>
        <dbReference type="ChEBI" id="CHEBI:57823"/>
        <dbReference type="ChEBI" id="CHEBI:58262"/>
        <dbReference type="EC" id="2.7.7.60"/>
    </reaction>
</comment>
<reference evidence="8 9" key="1">
    <citation type="submission" date="2020-07" db="EMBL/GenBank/DDBJ databases">
        <title>Taxonomic revisions and descriptions of new bacterial species based on genomic comparisons in the high-G+C-content subgroup of the family Alcaligenaceae.</title>
        <authorList>
            <person name="Szabo A."/>
            <person name="Felfoldi T."/>
        </authorList>
    </citation>
    <scope>NUCLEOTIDE SEQUENCE [LARGE SCALE GENOMIC DNA]</scope>
    <source>
        <strain evidence="8 9">LMG 24012</strain>
    </source>
</reference>
<dbReference type="UniPathway" id="UPA00056">
    <property type="reaction ID" value="UER00093"/>
</dbReference>
<dbReference type="GO" id="GO:0019288">
    <property type="term" value="P:isopentenyl diphosphate biosynthetic process, methylerythritol 4-phosphate pathway"/>
    <property type="evidence" value="ECO:0007669"/>
    <property type="project" value="UniProtKB-UniRule"/>
</dbReference>
<dbReference type="FunFam" id="3.90.550.10:FF:000003">
    <property type="entry name" value="2-C-methyl-D-erythritol 4-phosphate cytidylyltransferase"/>
    <property type="match status" value="1"/>
</dbReference>
<evidence type="ECO:0000256" key="7">
    <source>
        <dbReference type="HAMAP-Rule" id="MF_00108"/>
    </source>
</evidence>
<dbReference type="CDD" id="cd02516">
    <property type="entry name" value="CDP-ME_synthetase"/>
    <property type="match status" value="1"/>
</dbReference>
<feature type="site" description="Transition state stabilizer" evidence="7">
    <location>
        <position position="17"/>
    </location>
</feature>
<evidence type="ECO:0000256" key="2">
    <source>
        <dbReference type="ARBA" id="ARBA00004787"/>
    </source>
</evidence>
<dbReference type="InterPro" id="IPR050088">
    <property type="entry name" value="IspD/TarI_cytidylyltransf_bact"/>
</dbReference>
<organism evidence="8 9">
    <name type="scientific">Parapusillimonas granuli</name>
    <dbReference type="NCBI Taxonomy" id="380911"/>
    <lineage>
        <taxon>Bacteria</taxon>
        <taxon>Pseudomonadati</taxon>
        <taxon>Pseudomonadota</taxon>
        <taxon>Betaproteobacteria</taxon>
        <taxon>Burkholderiales</taxon>
        <taxon>Alcaligenaceae</taxon>
        <taxon>Parapusillimonas</taxon>
    </lineage>
</organism>
<dbReference type="PROSITE" id="PS01295">
    <property type="entry name" value="ISPD"/>
    <property type="match status" value="1"/>
</dbReference>
<dbReference type="SUPFAM" id="SSF53448">
    <property type="entry name" value="Nucleotide-diphospho-sugar transferases"/>
    <property type="match status" value="1"/>
</dbReference>
<dbReference type="Pfam" id="PF01128">
    <property type="entry name" value="IspD"/>
    <property type="match status" value="1"/>
</dbReference>
<feature type="site" description="Positions MEP for the nucleophilic attack" evidence="7">
    <location>
        <position position="171"/>
    </location>
</feature>